<proteinExistence type="predicted"/>
<keyword evidence="2" id="KW-1133">Transmembrane helix</keyword>
<keyword evidence="2" id="KW-0812">Transmembrane</keyword>
<feature type="compositionally biased region" description="Basic and acidic residues" evidence="1">
    <location>
        <begin position="8"/>
        <end position="23"/>
    </location>
</feature>
<evidence type="ECO:0000256" key="2">
    <source>
        <dbReference type="SAM" id="Phobius"/>
    </source>
</evidence>
<feature type="transmembrane region" description="Helical" evidence="2">
    <location>
        <begin position="30"/>
        <end position="50"/>
    </location>
</feature>
<organism evidence="3 4">
    <name type="scientific">Mesobacillus selenatarsenatis</name>
    <dbReference type="NCBI Taxonomy" id="388741"/>
    <lineage>
        <taxon>Bacteria</taxon>
        <taxon>Bacillati</taxon>
        <taxon>Bacillota</taxon>
        <taxon>Bacilli</taxon>
        <taxon>Bacillales</taxon>
        <taxon>Bacillaceae</taxon>
        <taxon>Mesobacillus</taxon>
    </lineage>
</organism>
<feature type="region of interest" description="Disordered" evidence="1">
    <location>
        <begin position="1"/>
        <end position="23"/>
    </location>
</feature>
<dbReference type="AlphaFoldDB" id="A0A846TZ80"/>
<protein>
    <submittedName>
        <fullName evidence="3">Uncharacterized protein</fullName>
    </submittedName>
</protein>
<accession>A0A846TZ80</accession>
<evidence type="ECO:0000313" key="4">
    <source>
        <dbReference type="Proteomes" id="UP000587942"/>
    </source>
</evidence>
<sequence length="51" mass="5594">MSGCCSPEYRKSVNEKESQVNEKGKEQLPFFAKIIIVLITAGGLLAAFLAY</sequence>
<gene>
    <name evidence="3" type="ORF">GWK17_15870</name>
</gene>
<dbReference type="EMBL" id="JAAVUM010000011">
    <property type="protein sequence ID" value="NKE06926.1"/>
    <property type="molecule type" value="Genomic_DNA"/>
</dbReference>
<dbReference type="RefSeq" id="WP_167833336.1">
    <property type="nucleotide sequence ID" value="NZ_JAAVUM010000011.1"/>
</dbReference>
<comment type="caution">
    <text evidence="3">The sequence shown here is derived from an EMBL/GenBank/DDBJ whole genome shotgun (WGS) entry which is preliminary data.</text>
</comment>
<dbReference type="Proteomes" id="UP000587942">
    <property type="component" value="Unassembled WGS sequence"/>
</dbReference>
<evidence type="ECO:0000256" key="1">
    <source>
        <dbReference type="SAM" id="MobiDB-lite"/>
    </source>
</evidence>
<keyword evidence="2" id="KW-0472">Membrane</keyword>
<name>A0A846TZ80_9BACI</name>
<reference evidence="3 4" key="1">
    <citation type="submission" date="2020-03" db="EMBL/GenBank/DDBJ databases">
        <authorList>
            <person name="Sun Q."/>
        </authorList>
    </citation>
    <scope>NUCLEOTIDE SEQUENCE [LARGE SCALE GENOMIC DNA]</scope>
    <source>
        <strain evidence="3 4">KACC 21451</strain>
    </source>
</reference>
<evidence type="ECO:0000313" key="3">
    <source>
        <dbReference type="EMBL" id="NKE06926.1"/>
    </source>
</evidence>